<feature type="domain" description="Bacteriophage CI repressor N-terminal" evidence="1">
    <location>
        <begin position="25"/>
        <end position="81"/>
    </location>
</feature>
<dbReference type="Gene3D" id="1.10.260.40">
    <property type="entry name" value="lambda repressor-like DNA-binding domains"/>
    <property type="match status" value="1"/>
</dbReference>
<evidence type="ECO:0000259" key="1">
    <source>
        <dbReference type="Pfam" id="PF07022"/>
    </source>
</evidence>
<proteinExistence type="predicted"/>
<organism evidence="2 3">
    <name type="scientific">Pseudidiomarina aquimaris</name>
    <dbReference type="NCBI Taxonomy" id="641841"/>
    <lineage>
        <taxon>Bacteria</taxon>
        <taxon>Pseudomonadati</taxon>
        <taxon>Pseudomonadota</taxon>
        <taxon>Gammaproteobacteria</taxon>
        <taxon>Alteromonadales</taxon>
        <taxon>Idiomarinaceae</taxon>
        <taxon>Pseudidiomarina</taxon>
    </lineage>
</organism>
<reference evidence="3" key="1">
    <citation type="journal article" date="2018" name="Front. Microbiol.">
        <title>Genome-Based Analysis Reveals the Taxonomy and Diversity of the Family Idiomarinaceae.</title>
        <authorList>
            <person name="Liu Y."/>
            <person name="Lai Q."/>
            <person name="Shao Z."/>
        </authorList>
    </citation>
    <scope>NUCLEOTIDE SEQUENCE [LARGE SCALE GENOMIC DNA]</scope>
    <source>
        <strain evidence="3">SW15</strain>
    </source>
</reference>
<dbReference type="Proteomes" id="UP000286678">
    <property type="component" value="Unassembled WGS sequence"/>
</dbReference>
<accession>A0A432XG78</accession>
<dbReference type="GO" id="GO:0003677">
    <property type="term" value="F:DNA binding"/>
    <property type="evidence" value="ECO:0007669"/>
    <property type="project" value="InterPro"/>
</dbReference>
<keyword evidence="3" id="KW-1185">Reference proteome</keyword>
<dbReference type="InterPro" id="IPR010982">
    <property type="entry name" value="Lambda_DNA-bd_dom_sf"/>
</dbReference>
<comment type="caution">
    <text evidence="2">The sequence shown here is derived from an EMBL/GenBank/DDBJ whole genome shotgun (WGS) entry which is preliminary data.</text>
</comment>
<gene>
    <name evidence="2" type="ORF">CWE21_07940</name>
</gene>
<protein>
    <recommendedName>
        <fullName evidence="1">Bacteriophage CI repressor N-terminal domain-containing protein</fullName>
    </recommendedName>
</protein>
<name>A0A432XG78_9GAMM</name>
<dbReference type="InterPro" id="IPR010744">
    <property type="entry name" value="Phage_CI_N"/>
</dbReference>
<sequence length="176" mass="20100">MSNDAKINTTQGPQKSNVEMLNMDEVIARLKLYFGNESTASLMRRLGIPKSTYGNWKKRKTISYDYLVQGLLQAGVSLDWFFAPRQQLNYPRPSELHLNEPIVLHYQPSSDTEEVLKATAEIKPFLQRYNLPETTRNQQLLVDTYLASRADHIGIDFALNQIALALSWAPETTEPE</sequence>
<evidence type="ECO:0000313" key="2">
    <source>
        <dbReference type="EMBL" id="RUO47763.1"/>
    </source>
</evidence>
<dbReference type="OrthoDB" id="6401311at2"/>
<dbReference type="GO" id="GO:0045892">
    <property type="term" value="P:negative regulation of DNA-templated transcription"/>
    <property type="evidence" value="ECO:0007669"/>
    <property type="project" value="InterPro"/>
</dbReference>
<dbReference type="EMBL" id="PIPT01000005">
    <property type="protein sequence ID" value="RUO47763.1"/>
    <property type="molecule type" value="Genomic_DNA"/>
</dbReference>
<evidence type="ECO:0000313" key="3">
    <source>
        <dbReference type="Proteomes" id="UP000286678"/>
    </source>
</evidence>
<dbReference type="RefSeq" id="WP_126833909.1">
    <property type="nucleotide sequence ID" value="NZ_PIPT01000005.1"/>
</dbReference>
<dbReference type="Pfam" id="PF07022">
    <property type="entry name" value="Phage_CI_repr"/>
    <property type="match status" value="1"/>
</dbReference>
<dbReference type="AlphaFoldDB" id="A0A432XG78"/>